<evidence type="ECO:0000313" key="3">
    <source>
        <dbReference type="Proteomes" id="UP000320653"/>
    </source>
</evidence>
<keyword evidence="3" id="KW-1185">Reference proteome</keyword>
<dbReference type="Proteomes" id="UP000320653">
    <property type="component" value="Unassembled WGS sequence"/>
</dbReference>
<organism evidence="2 3">
    <name type="scientific">Neorhizobium alkalisoli</name>
    <dbReference type="NCBI Taxonomy" id="528178"/>
    <lineage>
        <taxon>Bacteria</taxon>
        <taxon>Pseudomonadati</taxon>
        <taxon>Pseudomonadota</taxon>
        <taxon>Alphaproteobacteria</taxon>
        <taxon>Hyphomicrobiales</taxon>
        <taxon>Rhizobiaceae</taxon>
        <taxon>Rhizobium/Agrobacterium group</taxon>
        <taxon>Neorhizobium</taxon>
    </lineage>
</organism>
<keyword evidence="1" id="KW-0732">Signal</keyword>
<accession>A0A561QWL3</accession>
<evidence type="ECO:0008006" key="4">
    <source>
        <dbReference type="Google" id="ProtNLM"/>
    </source>
</evidence>
<evidence type="ECO:0000313" key="2">
    <source>
        <dbReference type="EMBL" id="TWF54771.1"/>
    </source>
</evidence>
<sequence>MQMNSASSGVRKTACVRIGGALAAFSLLFALPQAANAARQNNDVPAWLDSHVGDGPNQIAWPVLKRARALYMQRVAEGKVKNACYFAMDATKPNDPGDGKTGGRFYIVCEAAQSFEAMSAGHGSGKNLGGVADFSNGRTCARNFGNALDSNLTMGGSYLTSEIKTSFKGYYKASGGAQAAYLRSFLQFDGEGETANARQRAIGGHAAAKVGGICMMKNASSPYANKEGYVPFGSLITYAGGRSDGCTSWSPADASEVIGKVKDNPTTLYIYPESKDIEAVAKAAAAKAPLVNTGLYWNDDCLKAIGKPKFWAKAQLEPVIEKYKADHPPLPAKPIPICN</sequence>
<reference evidence="2 3" key="1">
    <citation type="submission" date="2019-06" db="EMBL/GenBank/DDBJ databases">
        <title>Sorghum-associated microbial communities from plants grown in Nebraska, USA.</title>
        <authorList>
            <person name="Schachtman D."/>
        </authorList>
    </citation>
    <scope>NUCLEOTIDE SEQUENCE [LARGE SCALE GENOMIC DNA]</scope>
    <source>
        <strain evidence="2 3">1225</strain>
    </source>
</reference>
<gene>
    <name evidence="2" type="ORF">FHW37_103641</name>
</gene>
<feature type="chain" id="PRO_5022068346" description="L,D-transpeptidase-like protein" evidence="1">
    <location>
        <begin position="38"/>
        <end position="339"/>
    </location>
</feature>
<proteinExistence type="predicted"/>
<comment type="caution">
    <text evidence="2">The sequence shown here is derived from an EMBL/GenBank/DDBJ whole genome shotgun (WGS) entry which is preliminary data.</text>
</comment>
<dbReference type="EMBL" id="VIWP01000003">
    <property type="protein sequence ID" value="TWF54771.1"/>
    <property type="molecule type" value="Genomic_DNA"/>
</dbReference>
<dbReference type="AlphaFoldDB" id="A0A561QWL3"/>
<protein>
    <recommendedName>
        <fullName evidence="4">L,D-transpeptidase-like protein</fullName>
    </recommendedName>
</protein>
<name>A0A561QWL3_9HYPH</name>
<evidence type="ECO:0000256" key="1">
    <source>
        <dbReference type="SAM" id="SignalP"/>
    </source>
</evidence>
<feature type="signal peptide" evidence="1">
    <location>
        <begin position="1"/>
        <end position="37"/>
    </location>
</feature>